<feature type="binding site" evidence="6">
    <location>
        <position position="274"/>
    </location>
    <ligand>
        <name>a divalent metal cation</name>
        <dbReference type="ChEBI" id="CHEBI:60240"/>
        <label>1</label>
    </ligand>
</feature>
<evidence type="ECO:0000313" key="9">
    <source>
        <dbReference type="EMBL" id="MFL0249387.1"/>
    </source>
</evidence>
<evidence type="ECO:0000256" key="2">
    <source>
        <dbReference type="ARBA" id="ARBA00022438"/>
    </source>
</evidence>
<evidence type="ECO:0000256" key="7">
    <source>
        <dbReference type="RuleBase" id="RU003653"/>
    </source>
</evidence>
<dbReference type="EC" id="3.4.11.18" evidence="6 7"/>
<dbReference type="RefSeq" id="WP_406786055.1">
    <property type="nucleotide sequence ID" value="NZ_JBJIAA010000002.1"/>
</dbReference>
<evidence type="ECO:0000256" key="1">
    <source>
        <dbReference type="ARBA" id="ARBA00002521"/>
    </source>
</evidence>
<dbReference type="Proteomes" id="UP001623592">
    <property type="component" value="Unassembled WGS sequence"/>
</dbReference>
<dbReference type="GO" id="GO:0004239">
    <property type="term" value="F:initiator methionyl aminopeptidase activity"/>
    <property type="evidence" value="ECO:0007669"/>
    <property type="project" value="UniProtKB-EC"/>
</dbReference>
<dbReference type="NCBIfam" id="NF008970">
    <property type="entry name" value="PRK12318.1"/>
    <property type="match status" value="1"/>
</dbReference>
<evidence type="ECO:0000256" key="5">
    <source>
        <dbReference type="ARBA" id="ARBA00022801"/>
    </source>
</evidence>
<dbReference type="PRINTS" id="PR00599">
    <property type="entry name" value="MAPEPTIDASE"/>
</dbReference>
<dbReference type="Pfam" id="PF00557">
    <property type="entry name" value="Peptidase_M24"/>
    <property type="match status" value="1"/>
</dbReference>
<comment type="similarity">
    <text evidence="6">Belongs to the peptidase M24A family. Methionine aminopeptidase type 1 subfamily.</text>
</comment>
<proteinExistence type="inferred from homology"/>
<feature type="binding site" evidence="6">
    <location>
        <position position="274"/>
    </location>
    <ligand>
        <name>a divalent metal cation</name>
        <dbReference type="ChEBI" id="CHEBI:60240"/>
        <label>2</label>
        <note>catalytic</note>
    </ligand>
</feature>
<evidence type="ECO:0000313" key="10">
    <source>
        <dbReference type="Proteomes" id="UP001623592"/>
    </source>
</evidence>
<evidence type="ECO:0000256" key="3">
    <source>
        <dbReference type="ARBA" id="ARBA00022670"/>
    </source>
</evidence>
<dbReference type="InterPro" id="IPR002467">
    <property type="entry name" value="Pept_M24A_MAP1"/>
</dbReference>
<feature type="binding site" evidence="6">
    <location>
        <position position="146"/>
    </location>
    <ligand>
        <name>a divalent metal cation</name>
        <dbReference type="ChEBI" id="CHEBI:60240"/>
        <label>1</label>
    </ligand>
</feature>
<evidence type="ECO:0000259" key="8">
    <source>
        <dbReference type="Pfam" id="PF00557"/>
    </source>
</evidence>
<keyword evidence="10" id="KW-1185">Reference proteome</keyword>
<dbReference type="Gene3D" id="3.10.450.50">
    <property type="match status" value="1"/>
</dbReference>
<gene>
    <name evidence="6" type="primary">map</name>
    <name evidence="9" type="ORF">ACJDT4_03055</name>
</gene>
<feature type="binding site" evidence="6">
    <location>
        <position position="209"/>
    </location>
    <ligand>
        <name>a divalent metal cation</name>
        <dbReference type="ChEBI" id="CHEBI:60240"/>
        <label>2</label>
        <note>catalytic</note>
    </ligand>
</feature>
<comment type="catalytic activity">
    <reaction evidence="6 7">
        <text>Release of N-terminal amino acids, preferentially methionine, from peptides and arylamides.</text>
        <dbReference type="EC" id="3.4.11.18"/>
    </reaction>
</comment>
<keyword evidence="4 6" id="KW-0479">Metal-binding</keyword>
<comment type="cofactor">
    <cofactor evidence="6">
        <name>Co(2+)</name>
        <dbReference type="ChEBI" id="CHEBI:48828"/>
    </cofactor>
    <cofactor evidence="6">
        <name>Zn(2+)</name>
        <dbReference type="ChEBI" id="CHEBI:29105"/>
    </cofactor>
    <cofactor evidence="6">
        <name>Mn(2+)</name>
        <dbReference type="ChEBI" id="CHEBI:29035"/>
    </cofactor>
    <cofactor evidence="6">
        <name>Fe(2+)</name>
        <dbReference type="ChEBI" id="CHEBI:29033"/>
    </cofactor>
    <text evidence="6">Binds 2 divalent metal cations per subunit. Has a high-affinity and a low affinity metal-binding site. The true nature of the physiological cofactor is under debate. The enzyme is active with cobalt, zinc, manganese or divalent iron ions. Most likely, methionine aminopeptidases function as mononuclear Fe(2+)-metalloproteases under physiological conditions, and the catalytically relevant metal-binding site has been assigned to the histidine-containing high-affinity site.</text>
</comment>
<dbReference type="EMBL" id="JBJIAA010000002">
    <property type="protein sequence ID" value="MFL0249387.1"/>
    <property type="molecule type" value="Genomic_DNA"/>
</dbReference>
<sequence length="289" mass="31909">MKLSRNDLCWCKSGLKYKKCHLEFDERLKRLKRHGYTVPSREMIKNEEQIEGIRQSAKINDGLLDLVSKNIKEGMTTEEIDKLAYEYTTDNGGIPATLNYEGYPKSICTSINNVVCHGIPSKDVILKSGDIVNVDATTILNGYYSDASRMFMIGEVSEDAKKLVEVTRECLKKGLEAVKPWGFLGDIGAAVQQYAESQGFSVVREFGGHGVGIDIHEDPFVCHAGKKGTGMILAPGMVFTIEPMINAGGHEIFIDEDDGWTVLTADGSLSAQWEHTILVTEKGTEILAK</sequence>
<accession>A0ABW8TAH6</accession>
<feature type="binding site" evidence="6">
    <location>
        <position position="117"/>
    </location>
    <ligand>
        <name>substrate</name>
    </ligand>
</feature>
<dbReference type="SUPFAM" id="SSF103642">
    <property type="entry name" value="Sec-C motif"/>
    <property type="match status" value="1"/>
</dbReference>
<reference evidence="9 10" key="1">
    <citation type="submission" date="2024-11" db="EMBL/GenBank/DDBJ databases">
        <authorList>
            <person name="Heng Y.C."/>
            <person name="Lim A.C.H."/>
            <person name="Lee J.K.Y."/>
            <person name="Kittelmann S."/>
        </authorList>
    </citation>
    <scope>NUCLEOTIDE SEQUENCE [LARGE SCALE GENOMIC DNA]</scope>
    <source>
        <strain evidence="9 10">WILCCON 0114</strain>
    </source>
</reference>
<keyword evidence="3 6" id="KW-0645">Protease</keyword>
<feature type="domain" description="Peptidase M24" evidence="8">
    <location>
        <begin position="51"/>
        <end position="281"/>
    </location>
</feature>
<organism evidence="9 10">
    <name type="scientific">Clostridium neuense</name>
    <dbReference type="NCBI Taxonomy" id="1728934"/>
    <lineage>
        <taxon>Bacteria</taxon>
        <taxon>Bacillati</taxon>
        <taxon>Bacillota</taxon>
        <taxon>Clostridia</taxon>
        <taxon>Eubacteriales</taxon>
        <taxon>Clostridiaceae</taxon>
        <taxon>Clostridium</taxon>
    </lineage>
</organism>
<dbReference type="Pfam" id="PF02810">
    <property type="entry name" value="SEC-C"/>
    <property type="match status" value="1"/>
</dbReference>
<keyword evidence="2 6" id="KW-0031">Aminopeptidase</keyword>
<dbReference type="CDD" id="cd01086">
    <property type="entry name" value="MetAP1"/>
    <property type="match status" value="1"/>
</dbReference>
<dbReference type="InterPro" id="IPR001714">
    <property type="entry name" value="Pept_M24_MAP"/>
</dbReference>
<dbReference type="Gene3D" id="3.90.230.10">
    <property type="entry name" value="Creatinase/methionine aminopeptidase superfamily"/>
    <property type="match status" value="1"/>
</dbReference>
<dbReference type="PANTHER" id="PTHR43330:SF8">
    <property type="entry name" value="METHIONINE AMINOPEPTIDASE 1D, MITOCHONDRIAL"/>
    <property type="match status" value="1"/>
</dbReference>
<keyword evidence="5 6" id="KW-0378">Hydrolase</keyword>
<comment type="function">
    <text evidence="1 6">Removes the N-terminal methionine from nascent proteins. The N-terminal methionine is often cleaved when the second residue in the primary sequence is small and uncharged (Met-Ala-, Cys, Gly, Pro, Ser, Thr, or Val). Requires deformylation of the N(alpha)-formylated initiator methionine before it can be hydrolyzed.</text>
</comment>
<dbReference type="HAMAP" id="MF_01974">
    <property type="entry name" value="MetAP_1"/>
    <property type="match status" value="1"/>
</dbReference>
<dbReference type="NCBIfam" id="TIGR00500">
    <property type="entry name" value="met_pdase_I"/>
    <property type="match status" value="1"/>
</dbReference>
<feature type="binding site" evidence="6">
    <location>
        <position position="146"/>
    </location>
    <ligand>
        <name>a divalent metal cation</name>
        <dbReference type="ChEBI" id="CHEBI:60240"/>
        <label>2</label>
        <note>catalytic</note>
    </ligand>
</feature>
<feature type="binding site" evidence="6">
    <location>
        <position position="216"/>
    </location>
    <ligand>
        <name>substrate</name>
    </ligand>
</feature>
<evidence type="ECO:0000256" key="4">
    <source>
        <dbReference type="ARBA" id="ARBA00022723"/>
    </source>
</evidence>
<comment type="caution">
    <text evidence="9">The sequence shown here is derived from an EMBL/GenBank/DDBJ whole genome shotgun (WGS) entry which is preliminary data.</text>
</comment>
<dbReference type="InterPro" id="IPR036005">
    <property type="entry name" value="Creatinase/aminopeptidase-like"/>
</dbReference>
<protein>
    <recommendedName>
        <fullName evidence="6 7">Methionine aminopeptidase</fullName>
        <shortName evidence="6">MAP</shortName>
        <shortName evidence="6">MetAP</shortName>
        <ecNumber evidence="6 7">3.4.11.18</ecNumber>
    </recommendedName>
    <alternativeName>
        <fullName evidence="6">Peptidase M</fullName>
    </alternativeName>
</protein>
<dbReference type="InterPro" id="IPR004027">
    <property type="entry name" value="SEC_C_motif"/>
</dbReference>
<feature type="binding site" evidence="6">
    <location>
        <position position="242"/>
    </location>
    <ligand>
        <name>a divalent metal cation</name>
        <dbReference type="ChEBI" id="CHEBI:60240"/>
        <label>2</label>
        <note>catalytic</note>
    </ligand>
</feature>
<dbReference type="SUPFAM" id="SSF55920">
    <property type="entry name" value="Creatinase/aminopeptidase"/>
    <property type="match status" value="1"/>
</dbReference>
<name>A0ABW8TAH6_9CLOT</name>
<comment type="subunit">
    <text evidence="6">Monomer.</text>
</comment>
<evidence type="ECO:0000256" key="6">
    <source>
        <dbReference type="HAMAP-Rule" id="MF_01974"/>
    </source>
</evidence>
<feature type="binding site" evidence="6">
    <location>
        <position position="135"/>
    </location>
    <ligand>
        <name>a divalent metal cation</name>
        <dbReference type="ChEBI" id="CHEBI:60240"/>
        <label>1</label>
    </ligand>
</feature>
<dbReference type="PANTHER" id="PTHR43330">
    <property type="entry name" value="METHIONINE AMINOPEPTIDASE"/>
    <property type="match status" value="1"/>
</dbReference>
<dbReference type="InterPro" id="IPR000994">
    <property type="entry name" value="Pept_M24"/>
</dbReference>